<dbReference type="GO" id="GO:0008195">
    <property type="term" value="F:phosphatidate phosphatase activity"/>
    <property type="evidence" value="ECO:0007669"/>
    <property type="project" value="InterPro"/>
</dbReference>
<dbReference type="eggNOG" id="COG4850">
    <property type="taxonomic scope" value="Bacteria"/>
</dbReference>
<proteinExistence type="predicted"/>
<dbReference type="PANTHER" id="PTHR28208">
    <property type="entry name" value="PHOSPHATIDATE PHOSPHATASE APP1"/>
    <property type="match status" value="1"/>
</dbReference>
<dbReference type="InterPro" id="IPR019236">
    <property type="entry name" value="APP1_cat"/>
</dbReference>
<reference evidence="2 3" key="1">
    <citation type="journal article" date="2009" name="Stand. Genomic Sci.">
        <title>Complete genome sequence of Pirellula staleyi type strain (ATCC 27377).</title>
        <authorList>
            <person name="Clum A."/>
            <person name="Tindall B.J."/>
            <person name="Sikorski J."/>
            <person name="Ivanova N."/>
            <person name="Mavrommatis K."/>
            <person name="Lucas S."/>
            <person name="Glavina del Rio T."/>
            <person name="Nolan M."/>
            <person name="Chen F."/>
            <person name="Tice H."/>
            <person name="Pitluck S."/>
            <person name="Cheng J.F."/>
            <person name="Chertkov O."/>
            <person name="Brettin T."/>
            <person name="Han C."/>
            <person name="Detter J.C."/>
            <person name="Kuske C."/>
            <person name="Bruce D."/>
            <person name="Goodwin L."/>
            <person name="Ovchinikova G."/>
            <person name="Pati A."/>
            <person name="Mikhailova N."/>
            <person name="Chen A."/>
            <person name="Palaniappan K."/>
            <person name="Land M."/>
            <person name="Hauser L."/>
            <person name="Chang Y.J."/>
            <person name="Jeffries C.D."/>
            <person name="Chain P."/>
            <person name="Rohde M."/>
            <person name="Goker M."/>
            <person name="Bristow J."/>
            <person name="Eisen J.A."/>
            <person name="Markowitz V."/>
            <person name="Hugenholtz P."/>
            <person name="Kyrpides N.C."/>
            <person name="Klenk H.P."/>
            <person name="Lapidus A."/>
        </authorList>
    </citation>
    <scope>NUCLEOTIDE SEQUENCE [LARGE SCALE GENOMIC DNA]</scope>
    <source>
        <strain evidence="3">ATCC 27377 / DSM 6068 / ICPB 4128</strain>
    </source>
</reference>
<protein>
    <recommendedName>
        <fullName evidence="1">Phosphatidate phosphatase APP1 catalytic domain-containing protein</fullName>
    </recommendedName>
</protein>
<organism evidence="2 3">
    <name type="scientific">Pirellula staleyi (strain ATCC 27377 / DSM 6068 / ICPB 4128)</name>
    <name type="common">Pirella staleyi</name>
    <dbReference type="NCBI Taxonomy" id="530564"/>
    <lineage>
        <taxon>Bacteria</taxon>
        <taxon>Pseudomonadati</taxon>
        <taxon>Planctomycetota</taxon>
        <taxon>Planctomycetia</taxon>
        <taxon>Pirellulales</taxon>
        <taxon>Pirellulaceae</taxon>
        <taxon>Pirellula</taxon>
    </lineage>
</organism>
<dbReference type="STRING" id="530564.Psta_2820"/>
<feature type="domain" description="Phosphatidate phosphatase APP1 catalytic" evidence="1">
    <location>
        <begin position="289"/>
        <end position="437"/>
    </location>
</feature>
<evidence type="ECO:0000259" key="1">
    <source>
        <dbReference type="Pfam" id="PF09949"/>
    </source>
</evidence>
<evidence type="ECO:0000313" key="3">
    <source>
        <dbReference type="Proteomes" id="UP000001887"/>
    </source>
</evidence>
<dbReference type="EMBL" id="CP001848">
    <property type="protein sequence ID" value="ADB17486.1"/>
    <property type="molecule type" value="Genomic_DNA"/>
</dbReference>
<dbReference type="PANTHER" id="PTHR28208:SF1">
    <property type="entry name" value="FILAMENT ORGANIZATION PROTEIN APP1-LIKE, PUTATIVE (AFU_ORTHOLOGUE AFUA_1G06650)-RELATED"/>
    <property type="match status" value="1"/>
</dbReference>
<dbReference type="Proteomes" id="UP000001887">
    <property type="component" value="Chromosome"/>
</dbReference>
<dbReference type="InterPro" id="IPR052935">
    <property type="entry name" value="Mg2+_PAP"/>
</dbReference>
<dbReference type="AlphaFoldDB" id="D2R7R0"/>
<dbReference type="HOGENOM" id="CLU_570903_0_0_0"/>
<keyword evidence="3" id="KW-1185">Reference proteome</keyword>
<gene>
    <name evidence="2" type="ordered locus">Psta_2820</name>
</gene>
<accession>D2R7R0</accession>
<name>D2R7R0_PIRSD</name>
<evidence type="ECO:0000313" key="2">
    <source>
        <dbReference type="EMBL" id="ADB17486.1"/>
    </source>
</evidence>
<dbReference type="KEGG" id="psl:Psta_2820"/>
<sequence length="478" mass="53907">METSAAVLVDRSLLTSGIPCRVSSTARSASDSHTAQSTGSSEWWYPTYCCYQSAFDGCSEEDSLIKKAKHIPQQGLTSNYNPVQFATPCWKRRTKWLTIPSHIRSNLRPNRSFPPNALWPLLQMIMRRRSGPETNLEQSDNVVLFPSLAHRTPDGSAWQVQVHGEVFSIGKVGLTKRFLLSLLKRAMGACEAEFQGETFQRRISRFVANDGGGKRVAVAVGDETHLLPKSSRSNGHFLGTIVLSDAEIAQLAESGYVRNGLLELGIRSAAGERAPFQGRVHLVEQQGLSVISDIDDTLKHSEVLSRQTLLRNTFLNTFQSVEGMSAVLKRWEQEGAQFHYVSSSPWQLFSHLQELFLQEGFPQGSFHLRAFRLRDHLIRRILMLRRSGKGAVIRNIISVFPQRKFVLIGDSGEHDPEIYAQMARKFPDQITKILIRDLGGKNSTPARFQYLERYLKPGVFQLYKHANELPDLSSLQQW</sequence>
<dbReference type="Pfam" id="PF09949">
    <property type="entry name" value="APP1_cat"/>
    <property type="match status" value="1"/>
</dbReference>